<dbReference type="Proteomes" id="UP000676853">
    <property type="component" value="Unassembled WGS sequence"/>
</dbReference>
<protein>
    <submittedName>
        <fullName evidence="2">WhiB family transcriptional regulator</fullName>
    </submittedName>
</protein>
<name>A0ABS5NFS3_TSUPA</name>
<proteinExistence type="predicted"/>
<evidence type="ECO:0000259" key="1">
    <source>
        <dbReference type="PROSITE" id="PS51674"/>
    </source>
</evidence>
<evidence type="ECO:0000313" key="2">
    <source>
        <dbReference type="EMBL" id="MBS4102457.1"/>
    </source>
</evidence>
<dbReference type="Pfam" id="PF02467">
    <property type="entry name" value="Whib"/>
    <property type="match status" value="1"/>
</dbReference>
<feature type="domain" description="4Fe-4S Wbl-type" evidence="1">
    <location>
        <begin position="10"/>
        <end position="71"/>
    </location>
</feature>
<evidence type="ECO:0000313" key="3">
    <source>
        <dbReference type="Proteomes" id="UP000676853"/>
    </source>
</evidence>
<organism evidence="2 3">
    <name type="scientific">Tsukamurella paurometabola</name>
    <name type="common">Corynebacterium paurometabolum</name>
    <dbReference type="NCBI Taxonomy" id="2061"/>
    <lineage>
        <taxon>Bacteria</taxon>
        <taxon>Bacillati</taxon>
        <taxon>Actinomycetota</taxon>
        <taxon>Actinomycetes</taxon>
        <taxon>Mycobacteriales</taxon>
        <taxon>Tsukamurellaceae</taxon>
        <taxon>Tsukamurella</taxon>
    </lineage>
</organism>
<accession>A0ABS5NFS3</accession>
<dbReference type="PROSITE" id="PS51674">
    <property type="entry name" value="4FE4S_WBL"/>
    <property type="match status" value="1"/>
</dbReference>
<dbReference type="RefSeq" id="WP_212554174.1">
    <property type="nucleotide sequence ID" value="NZ_JAGXOE010000034.1"/>
</dbReference>
<dbReference type="InterPro" id="IPR034768">
    <property type="entry name" value="4FE4S_WBL"/>
</dbReference>
<keyword evidence="3" id="KW-1185">Reference proteome</keyword>
<comment type="caution">
    <text evidence="2">The sequence shown here is derived from an EMBL/GenBank/DDBJ whole genome shotgun (WGS) entry which is preliminary data.</text>
</comment>
<gene>
    <name evidence="2" type="ORF">KFZ73_14565</name>
</gene>
<sequence>MIRNWQPLAKCWGDDPSKYDWEDGDSQDETLARAKALCDGCPVLKECLKDALMPHNTTAVLRESRLGPKDSIDDIVQTSGVIRGGVPIGAGRERGKLRMRSVDGVGKLTLAAVDEVLPGFRGYCANCHEEMWVDSETRPRYGGICLSCAVRREEGELVGTSSGAPRLRVKACECCGLVRGKRSNGLCDLCWTVRRKPLKSSKYFLEPACSNCADMRRKEREALRDSG</sequence>
<dbReference type="EMBL" id="JAGXOE010000034">
    <property type="protein sequence ID" value="MBS4102457.1"/>
    <property type="molecule type" value="Genomic_DNA"/>
</dbReference>
<reference evidence="2 3" key="1">
    <citation type="submission" date="2021-04" db="EMBL/GenBank/DDBJ databases">
        <title>Whole genome sequence analysis of a thiophenic sulfur metabolizing bacteria.</title>
        <authorList>
            <person name="Akhtar N."/>
            <person name="Akram J."/>
            <person name="Aslam A."/>
        </authorList>
    </citation>
    <scope>NUCLEOTIDE SEQUENCE [LARGE SCALE GENOMIC DNA]</scope>
    <source>
        <strain evidence="2 3">3OW</strain>
    </source>
</reference>